<dbReference type="Proteomes" id="UP000253472">
    <property type="component" value="Unassembled WGS sequence"/>
</dbReference>
<protein>
    <submittedName>
        <fullName evidence="3">CWF19-like protein DRN1</fullName>
    </submittedName>
</protein>
<feature type="domain" description="Cwf19-like C-terminal" evidence="2">
    <location>
        <begin position="234"/>
        <end position="358"/>
    </location>
</feature>
<keyword evidence="4" id="KW-1185">Reference proteome</keyword>
<dbReference type="PANTHER" id="PTHR12072">
    <property type="entry name" value="CWF19, CELL CYCLE CONTROL PROTEIN"/>
    <property type="match status" value="1"/>
</dbReference>
<sequence>MSTKFLVLNPSPDALDKVLEKSNVQYTKNGPFESTILLGDVLPKGTSLPSTKVLGSTYFSEGRNGISDEIKEDDSNLVDVVPNLTFAKPPLRVIKTVGGFTIMIVSKLEESELPKIDIDILVTYEWPQSIAKLFTTFGSEKVDDLVSKVKPRYHFAVGNEAGKFFELEPFAWTTGQVTRFISLGQEGSGDKWFYAFNLSKVDDIPTKLIDNPITSRKREREVEHKQEKSKTEIKKAKVVSPDQCFFCVGNANTETHMIVSIGSSSYMTIAKGPLTRSNKNLLFSGHGILIPIEHTATVLHDSPVRGELLKYQDTLVAAFDEQKPDLKLIFWEISRDSNIHHHIQFVPVQDTLLNKFPNSLSLRAKLNNEKFKKNQKLHFDRFTDKEDPALKKILETNNYMMFTVCHSKTERFYYVAPLNANPIDIQFPRRVLAHVLNLPDRVHWDKCQQPKLKEMADCDNFKSFYQKYDFTV</sequence>
<dbReference type="InterPro" id="IPR006767">
    <property type="entry name" value="Cwf19-like_C_dom-2"/>
</dbReference>
<name>A0A367XPQ2_9ASCO</name>
<organism evidence="3 4">
    <name type="scientific">Candida viswanathii</name>
    <dbReference type="NCBI Taxonomy" id="5486"/>
    <lineage>
        <taxon>Eukaryota</taxon>
        <taxon>Fungi</taxon>
        <taxon>Dikarya</taxon>
        <taxon>Ascomycota</taxon>
        <taxon>Saccharomycotina</taxon>
        <taxon>Pichiomycetes</taxon>
        <taxon>Debaryomycetaceae</taxon>
        <taxon>Candida/Lodderomyces clade</taxon>
        <taxon>Candida</taxon>
    </lineage>
</organism>
<dbReference type="Pfam" id="PF04676">
    <property type="entry name" value="CwfJ_C_2"/>
    <property type="match status" value="1"/>
</dbReference>
<dbReference type="STRING" id="5486.A0A367XPQ2"/>
<dbReference type="EMBL" id="QLNQ01000029">
    <property type="protein sequence ID" value="RCK55603.1"/>
    <property type="molecule type" value="Genomic_DNA"/>
</dbReference>
<dbReference type="GO" id="GO:0000398">
    <property type="term" value="P:mRNA splicing, via spliceosome"/>
    <property type="evidence" value="ECO:0007669"/>
    <property type="project" value="TreeGrafter"/>
</dbReference>
<gene>
    <name evidence="3" type="primary">DRN1_0</name>
    <name evidence="3" type="ORF">Cantr_05211</name>
</gene>
<feature type="domain" description="Cwf19-like protein C-terminal" evidence="1">
    <location>
        <begin position="390"/>
        <end position="471"/>
    </location>
</feature>
<dbReference type="GO" id="GO:0071014">
    <property type="term" value="C:post-mRNA release spliceosomal complex"/>
    <property type="evidence" value="ECO:0007669"/>
    <property type="project" value="TreeGrafter"/>
</dbReference>
<evidence type="ECO:0000313" key="3">
    <source>
        <dbReference type="EMBL" id="RCK55603.1"/>
    </source>
</evidence>
<dbReference type="PANTHER" id="PTHR12072:SF4">
    <property type="entry name" value="CWF19-LIKE PROTEIN 1"/>
    <property type="match status" value="1"/>
</dbReference>
<dbReference type="CDD" id="cd07380">
    <property type="entry name" value="MPP_CWF19_N"/>
    <property type="match status" value="1"/>
</dbReference>
<reference evidence="3 4" key="1">
    <citation type="submission" date="2018-06" db="EMBL/GenBank/DDBJ databases">
        <title>Whole genome sequencing of Candida tropicalis (genome annotated by CSBL at Korea University).</title>
        <authorList>
            <person name="Ahn J."/>
        </authorList>
    </citation>
    <scope>NUCLEOTIDE SEQUENCE [LARGE SCALE GENOMIC DNA]</scope>
    <source>
        <strain evidence="3 4">ATCC 20962</strain>
    </source>
</reference>
<dbReference type="GO" id="GO:0061632">
    <property type="term" value="F:RNA lariat debranching enzyme activator activity"/>
    <property type="evidence" value="ECO:0007669"/>
    <property type="project" value="TreeGrafter"/>
</dbReference>
<accession>A0A367XPQ2</accession>
<comment type="caution">
    <text evidence="3">The sequence shown here is derived from an EMBL/GenBank/DDBJ whole genome shotgun (WGS) entry which is preliminary data.</text>
</comment>
<dbReference type="InterPro" id="IPR040194">
    <property type="entry name" value="Cwf19-like"/>
</dbReference>
<dbReference type="OrthoDB" id="444325at2759"/>
<dbReference type="AlphaFoldDB" id="A0A367XPQ2"/>
<dbReference type="InterPro" id="IPR006768">
    <property type="entry name" value="Cwf19-like_C_dom-1"/>
</dbReference>
<evidence type="ECO:0000259" key="1">
    <source>
        <dbReference type="Pfam" id="PF04676"/>
    </source>
</evidence>
<dbReference type="Pfam" id="PF04677">
    <property type="entry name" value="CwfJ_C_1"/>
    <property type="match status" value="1"/>
</dbReference>
<evidence type="ECO:0000313" key="4">
    <source>
        <dbReference type="Proteomes" id="UP000253472"/>
    </source>
</evidence>
<proteinExistence type="predicted"/>
<evidence type="ECO:0000259" key="2">
    <source>
        <dbReference type="Pfam" id="PF04677"/>
    </source>
</evidence>